<organism evidence="11 12">
    <name type="scientific">Ridgeia piscesae</name>
    <name type="common">Tubeworm</name>
    <dbReference type="NCBI Taxonomy" id="27915"/>
    <lineage>
        <taxon>Eukaryota</taxon>
        <taxon>Metazoa</taxon>
        <taxon>Spiralia</taxon>
        <taxon>Lophotrochozoa</taxon>
        <taxon>Annelida</taxon>
        <taxon>Polychaeta</taxon>
        <taxon>Sedentaria</taxon>
        <taxon>Canalipalpata</taxon>
        <taxon>Sabellida</taxon>
        <taxon>Siboglinidae</taxon>
        <taxon>Ridgeia</taxon>
    </lineage>
</organism>
<dbReference type="InterPro" id="IPR000717">
    <property type="entry name" value="PCI_dom"/>
</dbReference>
<evidence type="ECO:0000256" key="5">
    <source>
        <dbReference type="ARBA" id="ARBA00022942"/>
    </source>
</evidence>
<dbReference type="InterPro" id="IPR036390">
    <property type="entry name" value="WH_DNA-bd_sf"/>
</dbReference>
<dbReference type="AlphaFoldDB" id="A0AAD9PCZ4"/>
<comment type="subunit">
    <text evidence="7">Component of the 19S proteasome regulatory particle complex. The 26S proteasome consists of a 20S core particle (CP) and two 19S regulatory subunits (RP). The regulatory particle is made of a lid composed of 9 subunits including PSMD12, a base containing 6 ATPases and few additional components. Interacts with ERCC6.</text>
</comment>
<dbReference type="Pfam" id="PF01399">
    <property type="entry name" value="PCI"/>
    <property type="match status" value="1"/>
</dbReference>
<dbReference type="SMART" id="SM00088">
    <property type="entry name" value="PINT"/>
    <property type="match status" value="1"/>
</dbReference>
<dbReference type="InterPro" id="IPR054559">
    <property type="entry name" value="PSMD12-CSN4-like_N"/>
</dbReference>
<accession>A0AAD9PCZ4</accession>
<dbReference type="PROSITE" id="PS50250">
    <property type="entry name" value="PCI"/>
    <property type="match status" value="1"/>
</dbReference>
<dbReference type="Pfam" id="PF22241">
    <property type="entry name" value="PSMD12-CSN4_N"/>
    <property type="match status" value="1"/>
</dbReference>
<dbReference type="Gene3D" id="1.10.10.10">
    <property type="entry name" value="Winged helix-like DNA-binding domain superfamily/Winged helix DNA-binding domain"/>
    <property type="match status" value="1"/>
</dbReference>
<evidence type="ECO:0000256" key="6">
    <source>
        <dbReference type="ARBA" id="ARBA00022990"/>
    </source>
</evidence>
<comment type="function">
    <text evidence="1">Component of the 26S proteasome, a multiprotein complex involved in the ATP-dependent degradation of ubiquitinated proteins. This complex plays a key role in the maintenance of protein homeostasis by removing misfolded or damaged proteins, which could impair cellular functions, and by removing proteins whose functions are no longer required. Therefore, the proteasome participates in numerous cellular processes, including cell cycle progression, apoptosis, or DNA damage repair.</text>
</comment>
<keyword evidence="3" id="KW-1017">Isopeptide bond</keyword>
<gene>
    <name evidence="11" type="ORF">NP493_30g02028</name>
</gene>
<evidence type="ECO:0000256" key="4">
    <source>
        <dbReference type="ARBA" id="ARBA00022843"/>
    </source>
</evidence>
<evidence type="ECO:0000256" key="3">
    <source>
        <dbReference type="ARBA" id="ARBA00022499"/>
    </source>
</evidence>
<evidence type="ECO:0000313" key="11">
    <source>
        <dbReference type="EMBL" id="KAK2192394.1"/>
    </source>
</evidence>
<evidence type="ECO:0000259" key="10">
    <source>
        <dbReference type="PROSITE" id="PS50250"/>
    </source>
</evidence>
<comment type="caution">
    <text evidence="11">The sequence shown here is derived from an EMBL/GenBank/DDBJ whole genome shotgun (WGS) entry which is preliminary data.</text>
</comment>
<sequence length="448" mass="51954">MSGEGKLERMEVDYSSTVDEKIPECAQLAKTGKLNDAIDVLMALEKQTRTGSDAISTGRLLVAIVKMCFEAKKWDLLNEQIVLLTKRRGQLKQAVTKMVQEAYGYVEKTPNMEVKLKLIATLRTVTDGKIYVEIERARLTRTLAKLKEEQGAVTEAANILQELQVETFGSMDKKEKVEFILEQMRLCLAKKDFVRTQIISKKISTKYFADESTQDLKLKFYQLMIELDQHEGAYLQICKHYRAVVDTPSVREDKEKHNQALKFVVMYLILAPYDNEQCDLLQRVKETEQMDDLPIYMELLKLFTTSEIMRWKDLCQKYQQELQAIAPGNQVFNPKAEDGIKRWKDLKARVVEHNIRVMAKYYTRITMKRMATLLDLTKAETEDFLSALVVNKTIQAKIDRLAGIIHFQRTKDPNDILNDWSFNINSLMCLLNKTTHLITKEEMIHKLY</sequence>
<dbReference type="GO" id="GO:0008541">
    <property type="term" value="C:proteasome regulatory particle, lid subcomplex"/>
    <property type="evidence" value="ECO:0007669"/>
    <property type="project" value="TreeGrafter"/>
</dbReference>
<proteinExistence type="inferred from homology"/>
<evidence type="ECO:0000256" key="8">
    <source>
        <dbReference type="ARBA" id="ARBA00068189"/>
    </source>
</evidence>
<keyword evidence="12" id="KW-1185">Reference proteome</keyword>
<reference evidence="11" key="1">
    <citation type="journal article" date="2023" name="Mol. Biol. Evol.">
        <title>Third-Generation Sequencing Reveals the Adaptive Role of the Epigenome in Three Deep-Sea Polychaetes.</title>
        <authorList>
            <person name="Perez M."/>
            <person name="Aroh O."/>
            <person name="Sun Y."/>
            <person name="Lan Y."/>
            <person name="Juniper S.K."/>
            <person name="Young C.R."/>
            <person name="Angers B."/>
            <person name="Qian P.Y."/>
        </authorList>
    </citation>
    <scope>NUCLEOTIDE SEQUENCE</scope>
    <source>
        <strain evidence="11">R07B-5</strain>
    </source>
</reference>
<evidence type="ECO:0000256" key="9">
    <source>
        <dbReference type="ARBA" id="ARBA00075108"/>
    </source>
</evidence>
<dbReference type="InterPro" id="IPR036388">
    <property type="entry name" value="WH-like_DNA-bd_sf"/>
</dbReference>
<dbReference type="InterPro" id="IPR040896">
    <property type="entry name" value="RPN5_C"/>
</dbReference>
<dbReference type="GO" id="GO:0005737">
    <property type="term" value="C:cytoplasm"/>
    <property type="evidence" value="ECO:0007669"/>
    <property type="project" value="TreeGrafter"/>
</dbReference>
<name>A0AAD9PCZ4_RIDPI</name>
<dbReference type="SUPFAM" id="SSF46785">
    <property type="entry name" value="Winged helix' DNA-binding domain"/>
    <property type="match status" value="1"/>
</dbReference>
<evidence type="ECO:0000313" key="12">
    <source>
        <dbReference type="Proteomes" id="UP001209878"/>
    </source>
</evidence>
<keyword evidence="4" id="KW-0832">Ubl conjugation</keyword>
<evidence type="ECO:0000256" key="7">
    <source>
        <dbReference type="ARBA" id="ARBA00065326"/>
    </source>
</evidence>
<dbReference type="PANTHER" id="PTHR10855:SF1">
    <property type="entry name" value="26S PROTEASOME NON-ATPASE REGULATORY SUBUNIT 12"/>
    <property type="match status" value="1"/>
</dbReference>
<dbReference type="FunFam" id="1.10.10.10:FF:000159">
    <property type="entry name" value="26S proteasome non-ATPase regulatory subunit 12"/>
    <property type="match status" value="1"/>
</dbReference>
<dbReference type="InterPro" id="IPR040134">
    <property type="entry name" value="PSMD12/CSN4"/>
</dbReference>
<evidence type="ECO:0000256" key="1">
    <source>
        <dbReference type="ARBA" id="ARBA00002362"/>
    </source>
</evidence>
<dbReference type="PANTHER" id="PTHR10855">
    <property type="entry name" value="26S PROTEASOME NON-ATPASE REGULATORY SUBUNIT 12/COP9 SIGNALOSOME COMPLEX SUBUNIT 4"/>
    <property type="match status" value="1"/>
</dbReference>
<protein>
    <recommendedName>
        <fullName evidence="8">26S proteasome non-ATPase regulatory subunit 12</fullName>
    </recommendedName>
    <alternativeName>
        <fullName evidence="9">26S proteasome regulatory subunit RPN5</fullName>
    </alternativeName>
</protein>
<feature type="domain" description="PCI" evidence="10">
    <location>
        <begin position="236"/>
        <end position="412"/>
    </location>
</feature>
<dbReference type="Pfam" id="PF18098">
    <property type="entry name" value="RPN5_C"/>
    <property type="match status" value="1"/>
</dbReference>
<keyword evidence="6" id="KW-0007">Acetylation</keyword>
<comment type="similarity">
    <text evidence="2">Belongs to the proteasome subunit p55 family.</text>
</comment>
<evidence type="ECO:0000256" key="2">
    <source>
        <dbReference type="ARBA" id="ARBA00006397"/>
    </source>
</evidence>
<dbReference type="EMBL" id="JAODUO010000031">
    <property type="protein sequence ID" value="KAK2192394.1"/>
    <property type="molecule type" value="Genomic_DNA"/>
</dbReference>
<dbReference type="Proteomes" id="UP001209878">
    <property type="component" value="Unassembled WGS sequence"/>
</dbReference>
<keyword evidence="5" id="KW-0647">Proteasome</keyword>